<name>A0AAV2CYY5_9ROSI</name>
<protein>
    <submittedName>
        <fullName evidence="2">Uncharacterized protein</fullName>
    </submittedName>
</protein>
<sequence length="136" mass="14856">MPIFPESSTIGDQIRFRRSSRNNFHSHHLHRHQLDPAVAAKTDPNPQLSRPPKSTTISSLFISPFSPNSSEPTTITIANNSTVSGKKTRTAAFRCLGCAVGAARQVSIPAVIRSSAEWDGKKVKKKMKKKICGCIS</sequence>
<organism evidence="2 3">
    <name type="scientific">Linum trigynum</name>
    <dbReference type="NCBI Taxonomy" id="586398"/>
    <lineage>
        <taxon>Eukaryota</taxon>
        <taxon>Viridiplantae</taxon>
        <taxon>Streptophyta</taxon>
        <taxon>Embryophyta</taxon>
        <taxon>Tracheophyta</taxon>
        <taxon>Spermatophyta</taxon>
        <taxon>Magnoliopsida</taxon>
        <taxon>eudicotyledons</taxon>
        <taxon>Gunneridae</taxon>
        <taxon>Pentapetalae</taxon>
        <taxon>rosids</taxon>
        <taxon>fabids</taxon>
        <taxon>Malpighiales</taxon>
        <taxon>Linaceae</taxon>
        <taxon>Linum</taxon>
    </lineage>
</organism>
<evidence type="ECO:0000313" key="3">
    <source>
        <dbReference type="Proteomes" id="UP001497516"/>
    </source>
</evidence>
<accession>A0AAV2CYY5</accession>
<evidence type="ECO:0000313" key="2">
    <source>
        <dbReference type="EMBL" id="CAL1361070.1"/>
    </source>
</evidence>
<keyword evidence="3" id="KW-1185">Reference proteome</keyword>
<proteinExistence type="predicted"/>
<feature type="compositionally biased region" description="Polar residues" evidence="1">
    <location>
        <begin position="44"/>
        <end position="73"/>
    </location>
</feature>
<dbReference type="Proteomes" id="UP001497516">
    <property type="component" value="Chromosome 10"/>
</dbReference>
<feature type="region of interest" description="Disordered" evidence="1">
    <location>
        <begin position="26"/>
        <end position="73"/>
    </location>
</feature>
<gene>
    <name evidence="2" type="ORF">LTRI10_LOCUS8464</name>
</gene>
<evidence type="ECO:0000256" key="1">
    <source>
        <dbReference type="SAM" id="MobiDB-lite"/>
    </source>
</evidence>
<dbReference type="EMBL" id="OZ034814">
    <property type="protein sequence ID" value="CAL1361070.1"/>
    <property type="molecule type" value="Genomic_DNA"/>
</dbReference>
<reference evidence="2 3" key="1">
    <citation type="submission" date="2024-04" db="EMBL/GenBank/DDBJ databases">
        <authorList>
            <person name="Fracassetti M."/>
        </authorList>
    </citation>
    <scope>NUCLEOTIDE SEQUENCE [LARGE SCALE GENOMIC DNA]</scope>
</reference>
<dbReference type="AlphaFoldDB" id="A0AAV2CYY5"/>